<reference evidence="5 6" key="1">
    <citation type="journal article" date="2017" name="Syst. Appl. Microbiol.">
        <title>Soybeans inoculated with root zone soils of Canadian native legumes harbour diverse and novel Bradyrhizobium spp. that possess agricultural potential.</title>
        <authorList>
            <person name="Bromfield E.S.P."/>
            <person name="Cloutier S."/>
            <person name="Tambong J.T."/>
            <person name="Tran Thi T.V."/>
        </authorList>
    </citation>
    <scope>NUCLEOTIDE SEQUENCE [LARGE SCALE GENOMIC DNA]</scope>
    <source>
        <strain evidence="5 6">323S2</strain>
    </source>
</reference>
<evidence type="ECO:0000256" key="1">
    <source>
        <dbReference type="SAM" id="Phobius"/>
    </source>
</evidence>
<evidence type="ECO:0000313" key="6">
    <source>
        <dbReference type="Proteomes" id="UP000564836"/>
    </source>
</evidence>
<evidence type="ECO:0000313" key="5">
    <source>
        <dbReference type="EMBL" id="UGX93887.1"/>
    </source>
</evidence>
<dbReference type="AlphaFoldDB" id="A0A7Z0Q928"/>
<evidence type="ECO:0000313" key="3">
    <source>
        <dbReference type="EMBL" id="NYY90054.1"/>
    </source>
</evidence>
<dbReference type="EMBL" id="CP086136">
    <property type="protein sequence ID" value="UEM13268.1"/>
    <property type="molecule type" value="Genomic_DNA"/>
</dbReference>
<dbReference type="Proteomes" id="UP000664702">
    <property type="component" value="Chromosome"/>
</dbReference>
<gene>
    <name evidence="5" type="ORF">G6321_00051410</name>
    <name evidence="3" type="ORF">G6321_16995</name>
    <name evidence="4" type="ORF">J4G43_002660</name>
    <name evidence="2" type="ORF">J4G43_04905</name>
</gene>
<evidence type="ECO:0008006" key="8">
    <source>
        <dbReference type="Google" id="ProtNLM"/>
    </source>
</evidence>
<reference evidence="6 7" key="4">
    <citation type="journal article" date="2022" name="Int. J. Syst. Evol. Microbiol.">
        <title>Strains of Bradyrhizobium barranii sp. nov. associated with legumes native to Canada are symbionts of soybeans and belong to different subspecies (subsp. barranii subsp. nov. and subsp. apii subsp. nov.) and symbiovars (sv. glycinearum and sv. septentrionale).</title>
        <authorList>
            <person name="Bromfield E.S.P."/>
            <person name="Cloutier S."/>
            <person name="Wasai-Hara S."/>
            <person name="Minamisawa K."/>
        </authorList>
    </citation>
    <scope>NUCLEOTIDE SEQUENCE [LARGE SCALE GENOMIC DNA]</scope>
    <source>
        <strain evidence="4 7">144S4</strain>
        <strain evidence="6">323S2</strain>
    </source>
</reference>
<feature type="transmembrane region" description="Helical" evidence="1">
    <location>
        <begin position="21"/>
        <end position="40"/>
    </location>
</feature>
<reference evidence="3" key="2">
    <citation type="submission" date="2020-06" db="EMBL/GenBank/DDBJ databases">
        <title>Whole Genome Sequence of Bradyrhizobium sp. Strain 323S2.</title>
        <authorList>
            <person name="Bromfield E.S.P."/>
        </authorList>
    </citation>
    <scope>NUCLEOTIDE SEQUENCE [LARGE SCALE GENOMIC DNA]</scope>
    <source>
        <strain evidence="3">323S2</strain>
    </source>
</reference>
<dbReference type="RefSeq" id="WP_028153413.1">
    <property type="nucleotide sequence ID" value="NZ_CP086136.1"/>
</dbReference>
<evidence type="ECO:0000313" key="4">
    <source>
        <dbReference type="EMBL" id="UEM13268.1"/>
    </source>
</evidence>
<dbReference type="KEGG" id="bban:J4G43_002660"/>
<reference evidence="2" key="3">
    <citation type="submission" date="2021-03" db="EMBL/GenBank/DDBJ databases">
        <title>Whole Genome Sequence of Bradyrhizobium sp. Strain 144S4.</title>
        <authorList>
            <person name="Bromfield E.S.P."/>
            <person name="Cloutier S."/>
        </authorList>
    </citation>
    <scope>NUCLEOTIDE SEQUENCE [LARGE SCALE GENOMIC DNA]</scope>
    <source>
        <strain evidence="2">144S4</strain>
    </source>
</reference>
<evidence type="ECO:0000313" key="7">
    <source>
        <dbReference type="Proteomes" id="UP000664702"/>
    </source>
</evidence>
<dbReference type="EMBL" id="JAGEMI010000001">
    <property type="protein sequence ID" value="MBO1860342.1"/>
    <property type="molecule type" value="Genomic_DNA"/>
</dbReference>
<sequence length="91" mass="10180">MRQILNWFFRNRETGAITIAQWPNLVLWIVIAVGILLWIWPSAGKISVALTVVLKSGLLVWAADEIVRGVNPWRRCLGTAVAVYVIAPLLT</sequence>
<dbReference type="EMBL" id="JACBFH010000001">
    <property type="protein sequence ID" value="NYY90054.1"/>
    <property type="molecule type" value="Genomic_DNA"/>
</dbReference>
<evidence type="ECO:0000313" key="2">
    <source>
        <dbReference type="EMBL" id="MBO1860342.1"/>
    </source>
</evidence>
<dbReference type="EMBL" id="CP088280">
    <property type="protein sequence ID" value="UGX93887.1"/>
    <property type="molecule type" value="Genomic_DNA"/>
</dbReference>
<proteinExistence type="predicted"/>
<keyword evidence="1" id="KW-0812">Transmembrane</keyword>
<protein>
    <recommendedName>
        <fullName evidence="8">Glycine/betaine ABC transporter permease</fullName>
    </recommendedName>
</protein>
<keyword evidence="1" id="KW-0472">Membrane</keyword>
<dbReference type="Proteomes" id="UP000564836">
    <property type="component" value="Chromosome"/>
</dbReference>
<keyword evidence="1" id="KW-1133">Transmembrane helix</keyword>
<organism evidence="3">
    <name type="scientific">Bradyrhizobium barranii subsp. barranii</name>
    <dbReference type="NCBI Taxonomy" id="2823807"/>
    <lineage>
        <taxon>Bacteria</taxon>
        <taxon>Pseudomonadati</taxon>
        <taxon>Pseudomonadota</taxon>
        <taxon>Alphaproteobacteria</taxon>
        <taxon>Hyphomicrobiales</taxon>
        <taxon>Nitrobacteraceae</taxon>
        <taxon>Bradyrhizobium</taxon>
        <taxon>Bradyrhizobium barranii</taxon>
    </lineage>
</organism>
<name>A0A7Z0Q928_9BRAD</name>
<accession>A0A7Z0Q928</accession>